<evidence type="ECO:0000256" key="4">
    <source>
        <dbReference type="ARBA" id="ARBA00022833"/>
    </source>
</evidence>
<dbReference type="InterPro" id="IPR045306">
    <property type="entry name" value="SDH-like"/>
</dbReference>
<dbReference type="SUPFAM" id="SSF51735">
    <property type="entry name" value="NAD(P)-binding Rossmann-fold domains"/>
    <property type="match status" value="1"/>
</dbReference>
<evidence type="ECO:0000259" key="7">
    <source>
        <dbReference type="SMART" id="SM00829"/>
    </source>
</evidence>
<dbReference type="GO" id="GO:0016616">
    <property type="term" value="F:oxidoreductase activity, acting on the CH-OH group of donors, NAD or NADP as acceptor"/>
    <property type="evidence" value="ECO:0007669"/>
    <property type="project" value="InterPro"/>
</dbReference>
<evidence type="ECO:0000256" key="5">
    <source>
        <dbReference type="ARBA" id="ARBA00023002"/>
    </source>
</evidence>
<dbReference type="GO" id="GO:0008270">
    <property type="term" value="F:zinc ion binding"/>
    <property type="evidence" value="ECO:0007669"/>
    <property type="project" value="InterPro"/>
</dbReference>
<dbReference type="Gene3D" id="3.40.50.720">
    <property type="entry name" value="NAD(P)-binding Rossmann-like Domain"/>
    <property type="match status" value="1"/>
</dbReference>
<dbReference type="InterPro" id="IPR002328">
    <property type="entry name" value="ADH_Zn_CS"/>
</dbReference>
<dbReference type="Pfam" id="PF00107">
    <property type="entry name" value="ADH_zinc_N"/>
    <property type="match status" value="1"/>
</dbReference>
<evidence type="ECO:0000256" key="2">
    <source>
        <dbReference type="ARBA" id="ARBA00008072"/>
    </source>
</evidence>
<evidence type="ECO:0000313" key="8">
    <source>
        <dbReference type="EMBL" id="RAK27875.1"/>
    </source>
</evidence>
<dbReference type="Gene3D" id="3.90.180.10">
    <property type="entry name" value="Medium-chain alcohol dehydrogenases, catalytic domain"/>
    <property type="match status" value="1"/>
</dbReference>
<comment type="cofactor">
    <cofactor evidence="1 6">
        <name>Zn(2+)</name>
        <dbReference type="ChEBI" id="CHEBI:29105"/>
    </cofactor>
</comment>
<dbReference type="Proteomes" id="UP000249453">
    <property type="component" value="Unassembled WGS sequence"/>
</dbReference>
<gene>
    <name evidence="8" type="ORF">C7374_10880</name>
</gene>
<dbReference type="InterPro" id="IPR011032">
    <property type="entry name" value="GroES-like_sf"/>
</dbReference>
<reference evidence="8 9" key="1">
    <citation type="submission" date="2018-06" db="EMBL/GenBank/DDBJ databases">
        <title>Genomic Encyclopedia of Type Strains, Phase IV (KMG-IV): sequencing the most valuable type-strain genomes for metagenomic binning, comparative biology and taxonomic classification.</title>
        <authorList>
            <person name="Goeker M."/>
        </authorList>
    </citation>
    <scope>NUCLEOTIDE SEQUENCE [LARGE SCALE GENOMIC DNA]</scope>
    <source>
        <strain evidence="8 9">DSM 26720</strain>
    </source>
</reference>
<dbReference type="PANTHER" id="PTHR43161">
    <property type="entry name" value="SORBITOL DEHYDROGENASE"/>
    <property type="match status" value="1"/>
</dbReference>
<organism evidence="8 9">
    <name type="scientific">Falsochrobactrum ovis</name>
    <dbReference type="NCBI Taxonomy" id="1293442"/>
    <lineage>
        <taxon>Bacteria</taxon>
        <taxon>Pseudomonadati</taxon>
        <taxon>Pseudomonadota</taxon>
        <taxon>Alphaproteobacteria</taxon>
        <taxon>Hyphomicrobiales</taxon>
        <taxon>Brucellaceae</taxon>
        <taxon>Falsochrobactrum</taxon>
    </lineage>
</organism>
<dbReference type="OrthoDB" id="9809185at2"/>
<keyword evidence="3 6" id="KW-0479">Metal-binding</keyword>
<keyword evidence="4 6" id="KW-0862">Zinc</keyword>
<dbReference type="SMART" id="SM00829">
    <property type="entry name" value="PKS_ER"/>
    <property type="match status" value="1"/>
</dbReference>
<protein>
    <submittedName>
        <fullName evidence="8">D-xylulose reductase</fullName>
    </submittedName>
</protein>
<dbReference type="InterPro" id="IPR036291">
    <property type="entry name" value="NAD(P)-bd_dom_sf"/>
</dbReference>
<evidence type="ECO:0000256" key="1">
    <source>
        <dbReference type="ARBA" id="ARBA00001947"/>
    </source>
</evidence>
<name>A0A364JUT2_9HYPH</name>
<dbReference type="CDD" id="cd05285">
    <property type="entry name" value="sorbitol_DH"/>
    <property type="match status" value="1"/>
</dbReference>
<dbReference type="PROSITE" id="PS00059">
    <property type="entry name" value="ADH_ZINC"/>
    <property type="match status" value="1"/>
</dbReference>
<evidence type="ECO:0000256" key="3">
    <source>
        <dbReference type="ARBA" id="ARBA00022723"/>
    </source>
</evidence>
<dbReference type="RefSeq" id="WP_111575622.1">
    <property type="nucleotide sequence ID" value="NZ_JBHEEY010000008.1"/>
</dbReference>
<sequence>MPIALVLERARALSLRDIELDLTLSDNDVRIAMNVVGVCGSDVHYFRHGKIGPFVVDAPMILGHEGAGTVVACGSNVQNLKVGDRVCIEPGIPDFSSRTSRIGLYNLDPTLTFWATPPVHGCLTPEVVHPASLTYKLPDNVSFAEGAMVEPLAVGLQAVHKTGVNAGDVALVLGAGPIGILMALSALSAGCSRVLIFDPATEKLDIAGQYKGVQPLYLKNGSVAEQVKKATDGWGVDLVYECSGAAVAFDNIADCIRPGGKLACLGMPTAPVPIDIVALQIKEISLITVFRYANVYDRAIALMAEGIIDVKPLISATFDFRDSIAAFERADAAHPTDVKIQIAMR</sequence>
<accession>A0A364JUT2</accession>
<keyword evidence="9" id="KW-1185">Reference proteome</keyword>
<comment type="caution">
    <text evidence="8">The sequence shown here is derived from an EMBL/GenBank/DDBJ whole genome shotgun (WGS) entry which is preliminary data.</text>
</comment>
<dbReference type="SUPFAM" id="SSF50129">
    <property type="entry name" value="GroES-like"/>
    <property type="match status" value="1"/>
</dbReference>
<dbReference type="AlphaFoldDB" id="A0A364JUT2"/>
<keyword evidence="5" id="KW-0560">Oxidoreductase</keyword>
<evidence type="ECO:0000256" key="6">
    <source>
        <dbReference type="RuleBase" id="RU361277"/>
    </source>
</evidence>
<feature type="domain" description="Enoyl reductase (ER)" evidence="7">
    <location>
        <begin position="9"/>
        <end position="336"/>
    </location>
</feature>
<evidence type="ECO:0000313" key="9">
    <source>
        <dbReference type="Proteomes" id="UP000249453"/>
    </source>
</evidence>
<dbReference type="InterPro" id="IPR020843">
    <property type="entry name" value="ER"/>
</dbReference>
<dbReference type="Pfam" id="PF08240">
    <property type="entry name" value="ADH_N"/>
    <property type="match status" value="1"/>
</dbReference>
<dbReference type="EMBL" id="QLMK01000008">
    <property type="protein sequence ID" value="RAK27875.1"/>
    <property type="molecule type" value="Genomic_DNA"/>
</dbReference>
<dbReference type="InterPro" id="IPR013154">
    <property type="entry name" value="ADH-like_N"/>
</dbReference>
<proteinExistence type="inferred from homology"/>
<comment type="similarity">
    <text evidence="2 6">Belongs to the zinc-containing alcohol dehydrogenase family.</text>
</comment>
<dbReference type="PANTHER" id="PTHR43161:SF9">
    <property type="entry name" value="SORBITOL DEHYDROGENASE"/>
    <property type="match status" value="1"/>
</dbReference>
<dbReference type="InterPro" id="IPR013149">
    <property type="entry name" value="ADH-like_C"/>
</dbReference>